<dbReference type="PANTHER" id="PTHR45778">
    <property type="entry name" value="PURPLE ACID PHOSPHATASE-RELATED"/>
    <property type="match status" value="1"/>
</dbReference>
<dbReference type="Pfam" id="PF17808">
    <property type="entry name" value="fn3_PAP"/>
    <property type="match status" value="1"/>
</dbReference>
<keyword evidence="6" id="KW-0378">Hydrolase</keyword>
<evidence type="ECO:0000256" key="2">
    <source>
        <dbReference type="ARBA" id="ARBA00011738"/>
    </source>
</evidence>
<comment type="subunit">
    <text evidence="2">Homodimer.</text>
</comment>
<evidence type="ECO:0000259" key="7">
    <source>
        <dbReference type="Pfam" id="PF00149"/>
    </source>
</evidence>
<dbReference type="InterPro" id="IPR015914">
    <property type="entry name" value="PAPs_N"/>
</dbReference>
<dbReference type="Gene3D" id="2.60.40.380">
    <property type="entry name" value="Purple acid phosphatase-like, N-terminal"/>
    <property type="match status" value="1"/>
</dbReference>
<dbReference type="SUPFAM" id="SSF49363">
    <property type="entry name" value="Purple acid phosphatase, N-terminal domain"/>
    <property type="match status" value="1"/>
</dbReference>
<dbReference type="InterPro" id="IPR004843">
    <property type="entry name" value="Calcineurin-like_PHP"/>
</dbReference>
<evidence type="ECO:0000256" key="6">
    <source>
        <dbReference type="RuleBase" id="RU361203"/>
    </source>
</evidence>
<dbReference type="InterPro" id="IPR041792">
    <property type="entry name" value="MPP_PAP"/>
</dbReference>
<dbReference type="EC" id="3.1.3.2" evidence="6"/>
<dbReference type="InterPro" id="IPR025733">
    <property type="entry name" value="PAPs_C"/>
</dbReference>
<feature type="domain" description="Purple acid phosphatase N-terminal" evidence="9">
    <location>
        <begin position="166"/>
        <end position="275"/>
    </location>
</feature>
<organism evidence="11 12">
    <name type="scientific">Prorocentrum cordatum</name>
    <dbReference type="NCBI Taxonomy" id="2364126"/>
    <lineage>
        <taxon>Eukaryota</taxon>
        <taxon>Sar</taxon>
        <taxon>Alveolata</taxon>
        <taxon>Dinophyceae</taxon>
        <taxon>Prorocentrales</taxon>
        <taxon>Prorocentraceae</taxon>
        <taxon>Prorocentrum</taxon>
    </lineage>
</organism>
<evidence type="ECO:0000259" key="10">
    <source>
        <dbReference type="Pfam" id="PF17808"/>
    </source>
</evidence>
<dbReference type="Pfam" id="PF00149">
    <property type="entry name" value="Metallophos"/>
    <property type="match status" value="1"/>
</dbReference>
<reference evidence="11" key="1">
    <citation type="submission" date="2023-10" db="EMBL/GenBank/DDBJ databases">
        <authorList>
            <person name="Chen Y."/>
            <person name="Shah S."/>
            <person name="Dougan E. K."/>
            <person name="Thang M."/>
            <person name="Chan C."/>
        </authorList>
    </citation>
    <scope>NUCLEOTIDE SEQUENCE [LARGE SCALE GENOMIC DNA]</scope>
</reference>
<comment type="subcellular location">
    <subcellularLocation>
        <location evidence="1">Secreted</location>
    </subcellularLocation>
</comment>
<dbReference type="SUPFAM" id="SSF56300">
    <property type="entry name" value="Metallo-dependent phosphatases"/>
    <property type="match status" value="1"/>
</dbReference>
<accession>A0ABN9UUE7</accession>
<dbReference type="InterPro" id="IPR008963">
    <property type="entry name" value="Purple_acid_Pase-like_N"/>
</dbReference>
<evidence type="ECO:0000256" key="4">
    <source>
        <dbReference type="ARBA" id="ARBA00022729"/>
    </source>
</evidence>
<name>A0ABN9UUE7_9DINO</name>
<dbReference type="EMBL" id="CAUYUJ010016195">
    <property type="protein sequence ID" value="CAK0862785.1"/>
    <property type="molecule type" value="Genomic_DNA"/>
</dbReference>
<keyword evidence="4" id="KW-0732">Signal</keyword>
<evidence type="ECO:0000313" key="11">
    <source>
        <dbReference type="EMBL" id="CAK0862785.1"/>
    </source>
</evidence>
<evidence type="ECO:0000259" key="9">
    <source>
        <dbReference type="Pfam" id="PF16656"/>
    </source>
</evidence>
<keyword evidence="5" id="KW-0325">Glycoprotein</keyword>
<evidence type="ECO:0000313" key="12">
    <source>
        <dbReference type="Proteomes" id="UP001189429"/>
    </source>
</evidence>
<dbReference type="Gene3D" id="3.60.21.10">
    <property type="match status" value="1"/>
</dbReference>
<dbReference type="Proteomes" id="UP001189429">
    <property type="component" value="Unassembled WGS sequence"/>
</dbReference>
<gene>
    <name evidence="11" type="ORF">PCOR1329_LOCUS51118</name>
</gene>
<dbReference type="CDD" id="cd00839">
    <property type="entry name" value="MPP_PAPs"/>
    <property type="match status" value="1"/>
</dbReference>
<evidence type="ECO:0000256" key="3">
    <source>
        <dbReference type="ARBA" id="ARBA00022525"/>
    </source>
</evidence>
<evidence type="ECO:0000256" key="5">
    <source>
        <dbReference type="ARBA" id="ARBA00023180"/>
    </source>
</evidence>
<keyword evidence="3" id="KW-0964">Secreted</keyword>
<keyword evidence="12" id="KW-1185">Reference proteome</keyword>
<dbReference type="InterPro" id="IPR040974">
    <property type="entry name" value="Fn3_PAP"/>
</dbReference>
<dbReference type="InterPro" id="IPR029052">
    <property type="entry name" value="Metallo-depent_PP-like"/>
</dbReference>
<evidence type="ECO:0000256" key="1">
    <source>
        <dbReference type="ARBA" id="ARBA00004613"/>
    </source>
</evidence>
<protein>
    <recommendedName>
        <fullName evidence="6">Purple acid phosphatase</fullName>
        <ecNumber evidence="6">3.1.3.2</ecNumber>
    </recommendedName>
</protein>
<comment type="caution">
    <text evidence="11">The sequence shown here is derived from an EMBL/GenBank/DDBJ whole genome shotgun (WGS) entry which is preliminary data.</text>
</comment>
<dbReference type="Pfam" id="PF14008">
    <property type="entry name" value="Metallophos_C"/>
    <property type="match status" value="1"/>
</dbReference>
<sequence length="604" mass="66565">MELTRIFTIASFILRRHATGQIGQSFDEPWQNQWHHRDPPPAVSRVRHWAITARPDPSVSLTVSRYTVEGLHPEYVNVSWVNLSVSMSDAWVGLYLADEGITQVVPLKYNFCNASRSANNTNTTGSLSFRILNYRSDLIFRLFRGWERPVFIAESSRIAVRAPGHPTGVRLSLTDAAGEVAITWTSTRAQEEGAAVKYAVLDSDGHIVRSGVARASGMASYTRSELCGAPASAEGFRDPGAFYTAKVKDLEPGSTVSYRVGSDLEGGWSRDFLFRAPPAPGARTKIFAFGDLGEHPRDDSAQGQGEPWYSLPQYAYGDPGVHNTTAAMLADHQSDPADLVLHNGDLSYAMGYGSMWEVFHDNIEPLSTQVPWMVTIGNHERDWPDTNSTSFGSLDSMGECGVPTMRRFAAHPFVSRSRPPNDKPWYTITVGVLSLVAISTEHDIMPGSEQYSWLETSLGAVHRLTTPWLIVAGHRPYAVDSDWIGDQNFSKYLQTSIGNLLETYRVDLVLGGHHHSYQRSCPMRGGCCAESGHTVLNVGMAGAGLNSISPATPPVFQFADDQHFGYCRIVADDVRLIAEYVRSDSRDVYDSVILSKQPGPINFT</sequence>
<dbReference type="PANTHER" id="PTHR45778:SF3">
    <property type="entry name" value="PURPLE ACID PHOSPHATASE"/>
    <property type="match status" value="1"/>
</dbReference>
<dbReference type="Pfam" id="PF16656">
    <property type="entry name" value="Pur_ac_phosph_N"/>
    <property type="match status" value="1"/>
</dbReference>
<feature type="domain" description="Calcineurin-like phosphoesterase" evidence="7">
    <location>
        <begin position="285"/>
        <end position="517"/>
    </location>
</feature>
<proteinExistence type="inferred from homology"/>
<evidence type="ECO:0000259" key="8">
    <source>
        <dbReference type="Pfam" id="PF14008"/>
    </source>
</evidence>
<comment type="similarity">
    <text evidence="6">Belongs to the metallophosphoesterase superfamily. Purple acid phosphatase family.</text>
</comment>
<comment type="catalytic activity">
    <reaction evidence="6">
        <text>a phosphate monoester + H2O = an alcohol + phosphate</text>
        <dbReference type="Rhea" id="RHEA:15017"/>
        <dbReference type="ChEBI" id="CHEBI:15377"/>
        <dbReference type="ChEBI" id="CHEBI:30879"/>
        <dbReference type="ChEBI" id="CHEBI:43474"/>
        <dbReference type="ChEBI" id="CHEBI:67140"/>
        <dbReference type="EC" id="3.1.3.2"/>
    </reaction>
</comment>
<feature type="domain" description="Purple acid phosphatase Fn3-like" evidence="10">
    <location>
        <begin position="102"/>
        <end position="159"/>
    </location>
</feature>
<feature type="domain" description="Purple acid phosphatase C-terminal" evidence="8">
    <location>
        <begin position="537"/>
        <end position="591"/>
    </location>
</feature>